<evidence type="ECO:0000313" key="6">
    <source>
        <dbReference type="Proteomes" id="UP000231493"/>
    </source>
</evidence>
<evidence type="ECO:0000256" key="3">
    <source>
        <dbReference type="PROSITE-ProRule" id="PRU00339"/>
    </source>
</evidence>
<evidence type="ECO:0000259" key="4">
    <source>
        <dbReference type="SMART" id="SM01043"/>
    </source>
</evidence>
<dbReference type="InterPro" id="IPR005158">
    <property type="entry name" value="BTAD"/>
</dbReference>
<dbReference type="Pfam" id="PF03704">
    <property type="entry name" value="BTAD"/>
    <property type="match status" value="1"/>
</dbReference>
<dbReference type="GO" id="GO:0005524">
    <property type="term" value="F:ATP binding"/>
    <property type="evidence" value="ECO:0007669"/>
    <property type="project" value="UniProtKB-KW"/>
</dbReference>
<evidence type="ECO:0000256" key="1">
    <source>
        <dbReference type="ARBA" id="ARBA00022741"/>
    </source>
</evidence>
<dbReference type="AlphaFoldDB" id="A0A2M7KB56"/>
<dbReference type="PANTHER" id="PTHR16305">
    <property type="entry name" value="TESTICULAR SOLUBLE ADENYLYL CYCLASE"/>
    <property type="match status" value="1"/>
</dbReference>
<name>A0A2M7KB56_9BACT</name>
<dbReference type="Proteomes" id="UP000231493">
    <property type="component" value="Unassembled WGS sequence"/>
</dbReference>
<keyword evidence="3" id="KW-0802">TPR repeat</keyword>
<evidence type="ECO:0000256" key="2">
    <source>
        <dbReference type="ARBA" id="ARBA00022840"/>
    </source>
</evidence>
<dbReference type="Pfam" id="PF13191">
    <property type="entry name" value="AAA_16"/>
    <property type="match status" value="1"/>
</dbReference>
<dbReference type="PROSITE" id="PS50293">
    <property type="entry name" value="TPR_REGION"/>
    <property type="match status" value="1"/>
</dbReference>
<dbReference type="SUPFAM" id="SSF52540">
    <property type="entry name" value="P-loop containing nucleoside triphosphate hydrolases"/>
    <property type="match status" value="1"/>
</dbReference>
<accession>A0A2M7KB56</accession>
<organism evidence="5 6">
    <name type="scientific">Candidatus Infernicultor aquiphilus</name>
    <dbReference type="NCBI Taxonomy" id="1805029"/>
    <lineage>
        <taxon>Bacteria</taxon>
        <taxon>Pseudomonadati</taxon>
        <taxon>Atribacterota</taxon>
        <taxon>Candidatus Phoenicimicrobiia</taxon>
        <taxon>Candidatus Pheonicimicrobiales</taxon>
        <taxon>Candidatus Phoenicimicrobiaceae</taxon>
        <taxon>Candidatus Infernicultor</taxon>
    </lineage>
</organism>
<dbReference type="InterPro" id="IPR011990">
    <property type="entry name" value="TPR-like_helical_dom_sf"/>
</dbReference>
<keyword evidence="2" id="KW-0067">ATP-binding</keyword>
<dbReference type="GO" id="GO:0004674">
    <property type="term" value="F:protein serine/threonine kinase activity"/>
    <property type="evidence" value="ECO:0007669"/>
    <property type="project" value="UniProtKB-KW"/>
</dbReference>
<protein>
    <submittedName>
        <fullName evidence="5">Serine/threonine protein kinase</fullName>
    </submittedName>
</protein>
<comment type="caution">
    <text evidence="5">The sequence shown here is derived from an EMBL/GenBank/DDBJ whole genome shotgun (WGS) entry which is preliminary data.</text>
</comment>
<gene>
    <name evidence="5" type="ORF">COZ58_00255</name>
</gene>
<feature type="repeat" description="TPR" evidence="3">
    <location>
        <begin position="878"/>
        <end position="911"/>
    </location>
</feature>
<proteinExistence type="predicted"/>
<keyword evidence="5" id="KW-0418">Kinase</keyword>
<dbReference type="SUPFAM" id="SSF48452">
    <property type="entry name" value="TPR-like"/>
    <property type="match status" value="3"/>
</dbReference>
<keyword evidence="5" id="KW-0723">Serine/threonine-protein kinase</keyword>
<feature type="domain" description="Bacterial transcriptional activator" evidence="4">
    <location>
        <begin position="97"/>
        <end position="229"/>
    </location>
</feature>
<evidence type="ECO:0000313" key="5">
    <source>
        <dbReference type="EMBL" id="PIX35365.1"/>
    </source>
</evidence>
<dbReference type="Gene3D" id="1.25.40.10">
    <property type="entry name" value="Tetratricopeptide repeat domain"/>
    <property type="match status" value="2"/>
</dbReference>
<reference evidence="6" key="1">
    <citation type="submission" date="2017-09" db="EMBL/GenBank/DDBJ databases">
        <title>Depth-based differentiation of microbial function through sediment-hosted aquifers and enrichment of novel symbionts in the deep terrestrial subsurface.</title>
        <authorList>
            <person name="Probst A.J."/>
            <person name="Ladd B."/>
            <person name="Jarett J.K."/>
            <person name="Geller-Mcgrath D.E."/>
            <person name="Sieber C.M."/>
            <person name="Emerson J.B."/>
            <person name="Anantharaman K."/>
            <person name="Thomas B.C."/>
            <person name="Malmstrom R."/>
            <person name="Stieglmeier M."/>
            <person name="Klingl A."/>
            <person name="Woyke T."/>
            <person name="Ryan C.M."/>
            <person name="Banfield J.F."/>
        </authorList>
    </citation>
    <scope>NUCLEOTIDE SEQUENCE [LARGE SCALE GENOMIC DNA]</scope>
</reference>
<dbReference type="PROSITE" id="PS50005">
    <property type="entry name" value="TPR"/>
    <property type="match status" value="1"/>
</dbReference>
<dbReference type="PANTHER" id="PTHR16305:SF28">
    <property type="entry name" value="GUANYLATE CYCLASE DOMAIN-CONTAINING PROTEIN"/>
    <property type="match status" value="1"/>
</dbReference>
<dbReference type="Gene3D" id="3.40.50.300">
    <property type="entry name" value="P-loop containing nucleotide triphosphate hydrolases"/>
    <property type="match status" value="1"/>
</dbReference>
<dbReference type="SMART" id="SM00028">
    <property type="entry name" value="TPR"/>
    <property type="match status" value="4"/>
</dbReference>
<keyword evidence="5" id="KW-0808">Transferase</keyword>
<dbReference type="SMART" id="SM01043">
    <property type="entry name" value="BTAD"/>
    <property type="match status" value="1"/>
</dbReference>
<dbReference type="InterPro" id="IPR027417">
    <property type="entry name" value="P-loop_NTPase"/>
</dbReference>
<dbReference type="GO" id="GO:0004016">
    <property type="term" value="F:adenylate cyclase activity"/>
    <property type="evidence" value="ECO:0007669"/>
    <property type="project" value="TreeGrafter"/>
</dbReference>
<sequence length="1021" mass="121728">MSIKVRVFGIPVVMGDRDKRIFFPYTKLEALFYYMVINKKATRDELADLLWGNCNEKYAKKNLRNAIYNISKLFKKDIFISPKRTFLSLNPKLEIKLDLDIFLQDNIEGVNTYVGDFLKGFSVKQAEVFEEWMVGRKRYYHELYIRKLYFQLNKNLKKKIYNDVEYYAKLIIKADEFDENAYRLLIKTYLNKGDYTKAIIIYNELSNLLKKELNIEPDINTKILINRVLKLRNIDRKRESSLYKKYFYGREKESSFIFSEYKNFINNKNFRSIVIFGEAGVGKTRLVQEFINLIKKDKISTFKANCYQIEENYILKSWNNIFSMMPSNILDTIKFPKNSIILNLFPIFSNNKEDLSFNLKSIKNSDYFKHQKMEEEIIKILNKVSMQNKVILIFEDIHWMDLKSLSLLAHVLLYYEKNNIFFLFTCSNEEEKKINNFLSLMLRYNKLLKISIERFNKNDTTIFIRNALPNYKLSDKICSKVFQETEGLPLFIVEVIEAIKDEKKVKIIFSHKIQDILESRFFKISEEEKNILNIISLFFDGVNLKLLNKITGEQELKIMNVIEDLENKFLIKEIDSPQGVIFKFTHQKLREFVYLKQPLIKRKVLHNRIGLIIKDSLKNKKNIDIQIYSSLIYHFENAGNIVLALKYSIKYMEFYLDFTHELFPTINKIKIKMSQEVFFKKREITKYFEKINKLLKIGEKRYGLIKDILKFKVYYYHIVGRYYIREGFYDKGIECIYSMIGNAETINDYKYILKGFRQIIYYCIQVHNCELMKKYIEKGLLIANKHHYQDETAFFLRLKGLNKIMIAEYEEAKKYLNRSIEILQQLSHGKIKYLLNIAGAYSYLGDIKRCNMKPSDSLFYYKKAVAICKNKNLNKNLALIYTKMGKAYFDMGNYNKAKDYFEEAIFLYAKFNSFWGRSISNGYLSLIYIKEGKYLKAYNLLKLADKFSQKIKSPYELGLVYRIKAEIKREMKFNKLLKKVFEKYLIFDVKEYCEQTIGKLATLNEAYEKNILVEIFKNNLK</sequence>
<dbReference type="GO" id="GO:0005737">
    <property type="term" value="C:cytoplasm"/>
    <property type="evidence" value="ECO:0007669"/>
    <property type="project" value="TreeGrafter"/>
</dbReference>
<dbReference type="InterPro" id="IPR041664">
    <property type="entry name" value="AAA_16"/>
</dbReference>
<dbReference type="EMBL" id="PFIP01000007">
    <property type="protein sequence ID" value="PIX35365.1"/>
    <property type="molecule type" value="Genomic_DNA"/>
</dbReference>
<dbReference type="InterPro" id="IPR019734">
    <property type="entry name" value="TPR_rpt"/>
</dbReference>
<keyword evidence="1" id="KW-0547">Nucleotide-binding</keyword>